<dbReference type="Proteomes" id="UP001241110">
    <property type="component" value="Unassembled WGS sequence"/>
</dbReference>
<keyword evidence="1" id="KW-0472">Membrane</keyword>
<evidence type="ECO:0000313" key="5">
    <source>
        <dbReference type="Proteomes" id="UP001241110"/>
    </source>
</evidence>
<evidence type="ECO:0000313" key="4">
    <source>
        <dbReference type="EMBL" id="MDJ1484895.1"/>
    </source>
</evidence>
<dbReference type="SUPFAM" id="SSF50952">
    <property type="entry name" value="Soluble quinoprotein glucose dehydrogenase"/>
    <property type="match status" value="1"/>
</dbReference>
<feature type="transmembrane region" description="Helical" evidence="1">
    <location>
        <begin position="12"/>
        <end position="33"/>
    </location>
</feature>
<name>A0AAE3QWP8_9BACT</name>
<sequence>MRLQQITTLLNAFLGIYFLCVPLYVGAQSSLLLQDAFPKLSAFSKPIEITHANDLSDRLFVVEQAGIIKVFPNDSNITNMQVVTFLDIHTRITSGGEMGLLGMAFDPSYRYNGYLYVNYTRTDKGQLQTVISRFHVNPNDPNQGDASSEKILLVFNQPYSNHNGGKLAFGKDGYLYIATGDGGSGGDPQNNGQSLSTVLGKILRIDVNQIPGIDTYSIPSDNPFVTITGARPEIYAYGLRNPWKFSFDPVTGYLWAGDVGQNAREEINLITKGGNYGWRYREGKACYNPSANCPTQNLIDPVWDYIQSSGTGRSVTGGLVYRGSLLPALYGKYIYGDFVSGNMWTLTYDSTSKKATNEFLMKMNGNISAFGEDQHRELYICNYSSGRIQKLKDALVLANEPELATYIDVYPNPSTSLVYIKLKLTQNDRISVRLYSMQGKLVDSLLSNERVAAGESEITLDTKSLSAGTYIYQLESKKITQSGKIHIIR</sequence>
<feature type="domain" description="Secretion system C-terminal sorting" evidence="3">
    <location>
        <begin position="409"/>
        <end position="487"/>
    </location>
</feature>
<dbReference type="NCBIfam" id="TIGR04183">
    <property type="entry name" value="Por_Secre_tail"/>
    <property type="match status" value="1"/>
</dbReference>
<gene>
    <name evidence="4" type="ORF">QNI16_30630</name>
</gene>
<dbReference type="Gene3D" id="2.120.10.30">
    <property type="entry name" value="TolB, C-terminal domain"/>
    <property type="match status" value="1"/>
</dbReference>
<protein>
    <submittedName>
        <fullName evidence="4">PQQ-dependent sugar dehydrogenase</fullName>
    </submittedName>
</protein>
<proteinExistence type="predicted"/>
<keyword evidence="1" id="KW-1133">Transmembrane helix</keyword>
<dbReference type="InterPro" id="IPR011042">
    <property type="entry name" value="6-blade_b-propeller_TolB-like"/>
</dbReference>
<feature type="domain" description="Glucose/Sorbosone dehydrogenase" evidence="2">
    <location>
        <begin position="44"/>
        <end position="383"/>
    </location>
</feature>
<evidence type="ECO:0000256" key="1">
    <source>
        <dbReference type="SAM" id="Phobius"/>
    </source>
</evidence>
<keyword evidence="1" id="KW-0812">Transmembrane</keyword>
<reference evidence="4" key="1">
    <citation type="submission" date="2023-05" db="EMBL/GenBank/DDBJ databases">
        <authorList>
            <person name="Zhang X."/>
        </authorList>
    </citation>
    <scope>NUCLEOTIDE SEQUENCE</scope>
    <source>
        <strain evidence="4">YF14B1</strain>
    </source>
</reference>
<dbReference type="RefSeq" id="WP_313986695.1">
    <property type="nucleotide sequence ID" value="NZ_JASJOS010000017.1"/>
</dbReference>
<dbReference type="PANTHER" id="PTHR19328">
    <property type="entry name" value="HEDGEHOG-INTERACTING PROTEIN"/>
    <property type="match status" value="1"/>
</dbReference>
<dbReference type="InterPro" id="IPR012938">
    <property type="entry name" value="Glc/Sorbosone_DH"/>
</dbReference>
<dbReference type="Pfam" id="PF07995">
    <property type="entry name" value="GSDH"/>
    <property type="match status" value="1"/>
</dbReference>
<evidence type="ECO:0000259" key="2">
    <source>
        <dbReference type="Pfam" id="PF07995"/>
    </source>
</evidence>
<evidence type="ECO:0000259" key="3">
    <source>
        <dbReference type="Pfam" id="PF18962"/>
    </source>
</evidence>
<organism evidence="4 5">
    <name type="scientific">Xanthocytophaga flava</name>
    <dbReference type="NCBI Taxonomy" id="3048013"/>
    <lineage>
        <taxon>Bacteria</taxon>
        <taxon>Pseudomonadati</taxon>
        <taxon>Bacteroidota</taxon>
        <taxon>Cytophagia</taxon>
        <taxon>Cytophagales</taxon>
        <taxon>Rhodocytophagaceae</taxon>
        <taxon>Xanthocytophaga</taxon>
    </lineage>
</organism>
<dbReference type="PANTHER" id="PTHR19328:SF75">
    <property type="entry name" value="ALDOSE SUGAR DEHYDROGENASE YLII"/>
    <property type="match status" value="1"/>
</dbReference>
<dbReference type="AlphaFoldDB" id="A0AAE3QWP8"/>
<comment type="caution">
    <text evidence="4">The sequence shown here is derived from an EMBL/GenBank/DDBJ whole genome shotgun (WGS) entry which is preliminary data.</text>
</comment>
<dbReference type="Pfam" id="PF18962">
    <property type="entry name" value="Por_Secre_tail"/>
    <property type="match status" value="1"/>
</dbReference>
<dbReference type="InterPro" id="IPR011041">
    <property type="entry name" value="Quinoprot_gluc/sorb_DH_b-prop"/>
</dbReference>
<dbReference type="EMBL" id="JASJOS010000017">
    <property type="protein sequence ID" value="MDJ1484895.1"/>
    <property type="molecule type" value="Genomic_DNA"/>
</dbReference>
<accession>A0AAE3QWP8</accession>
<dbReference type="InterPro" id="IPR026444">
    <property type="entry name" value="Secre_tail"/>
</dbReference>